<evidence type="ECO:0000313" key="2">
    <source>
        <dbReference type="Proteomes" id="UP001233999"/>
    </source>
</evidence>
<dbReference type="Proteomes" id="UP001233999">
    <property type="component" value="Unassembled WGS sequence"/>
</dbReference>
<reference evidence="1" key="2">
    <citation type="submission" date="2023-05" db="EMBL/GenBank/DDBJ databases">
        <authorList>
            <person name="Fouks B."/>
        </authorList>
    </citation>
    <scope>NUCLEOTIDE SEQUENCE</scope>
    <source>
        <strain evidence="1">Stay&amp;Tobe</strain>
        <tissue evidence="1">Testes</tissue>
    </source>
</reference>
<gene>
    <name evidence="1" type="ORF">L9F63_016007</name>
</gene>
<keyword evidence="2" id="KW-1185">Reference proteome</keyword>
<evidence type="ECO:0000313" key="1">
    <source>
        <dbReference type="EMBL" id="KAJ9590963.1"/>
    </source>
</evidence>
<sequence>GIGNPGQQLPSIKILMTRNTEQSRKVHDIPCSVTGFFSCDSFPYFQTSFTTHVELAHRHLDHIELHGFCYH</sequence>
<dbReference type="AlphaFoldDB" id="A0AAD8A3V7"/>
<proteinExistence type="predicted"/>
<name>A0AAD8A3V7_DIPPU</name>
<reference evidence="1" key="1">
    <citation type="journal article" date="2023" name="IScience">
        <title>Live-bearing cockroach genome reveals convergent evolutionary mechanisms linked to viviparity in insects and beyond.</title>
        <authorList>
            <person name="Fouks B."/>
            <person name="Harrison M.C."/>
            <person name="Mikhailova A.A."/>
            <person name="Marchal E."/>
            <person name="English S."/>
            <person name="Carruthers M."/>
            <person name="Jennings E.C."/>
            <person name="Chiamaka E.L."/>
            <person name="Frigard R.A."/>
            <person name="Pippel M."/>
            <person name="Attardo G.M."/>
            <person name="Benoit J.B."/>
            <person name="Bornberg-Bauer E."/>
            <person name="Tobe S.S."/>
        </authorList>
    </citation>
    <scope>NUCLEOTIDE SEQUENCE</scope>
    <source>
        <strain evidence="1">Stay&amp;Tobe</strain>
    </source>
</reference>
<feature type="non-terminal residue" evidence="1">
    <location>
        <position position="1"/>
    </location>
</feature>
<organism evidence="1 2">
    <name type="scientific">Diploptera punctata</name>
    <name type="common">Pacific beetle cockroach</name>
    <dbReference type="NCBI Taxonomy" id="6984"/>
    <lineage>
        <taxon>Eukaryota</taxon>
        <taxon>Metazoa</taxon>
        <taxon>Ecdysozoa</taxon>
        <taxon>Arthropoda</taxon>
        <taxon>Hexapoda</taxon>
        <taxon>Insecta</taxon>
        <taxon>Pterygota</taxon>
        <taxon>Neoptera</taxon>
        <taxon>Polyneoptera</taxon>
        <taxon>Dictyoptera</taxon>
        <taxon>Blattodea</taxon>
        <taxon>Blaberoidea</taxon>
        <taxon>Blaberidae</taxon>
        <taxon>Diplopterinae</taxon>
        <taxon>Diploptera</taxon>
    </lineage>
</organism>
<feature type="non-terminal residue" evidence="1">
    <location>
        <position position="71"/>
    </location>
</feature>
<protein>
    <submittedName>
        <fullName evidence="1">Uncharacterized protein</fullName>
    </submittedName>
</protein>
<accession>A0AAD8A3V7</accession>
<dbReference type="EMBL" id="JASPKZ010004176">
    <property type="protein sequence ID" value="KAJ9590963.1"/>
    <property type="molecule type" value="Genomic_DNA"/>
</dbReference>
<comment type="caution">
    <text evidence="1">The sequence shown here is derived from an EMBL/GenBank/DDBJ whole genome shotgun (WGS) entry which is preliminary data.</text>
</comment>